<dbReference type="Proteomes" id="UP000463883">
    <property type="component" value="Chromosome"/>
</dbReference>
<dbReference type="AlphaFoldDB" id="A0A6P1MFY1"/>
<dbReference type="EMBL" id="CP047591">
    <property type="protein sequence ID" value="QHI73610.1"/>
    <property type="molecule type" value="Genomic_DNA"/>
</dbReference>
<accession>A0A6P1MFY1</accession>
<evidence type="ECO:0000313" key="2">
    <source>
        <dbReference type="Proteomes" id="UP000463883"/>
    </source>
</evidence>
<dbReference type="RefSeq" id="WP_162363375.1">
    <property type="nucleotide sequence ID" value="NZ_CP047591.1"/>
</dbReference>
<sequence length="314" mass="37003">MIYEDYNYNKEEDLSCCGICNKQFSEGEPVSVIDFPKGPFRIVCKECMDELRSLSLKDQRTDNGIVEPQNIINELKAESKLWRYMDLAKFINMLKNSTLYFSSPNDFEDIYEGAYGELRNKEAWDSYYLNHAKTSIITAPDNCWHNIEEEKLEVDARRLVEQISMRHDNMIFINCWHENEYESEAMWKMYSKNVENAIAIQTNFGELKKQIGEKASIGKVKYIDYSKRFVGINKVYWNKRKAFEFEREVRAIVHGFDECGKNGIEIKIDLKELICNVYVSPYAPSWFCELVKDIIKKYGYGFDVKYSELREAPF</sequence>
<organism evidence="1 2">
    <name type="scientific">Aminipila terrae</name>
    <dbReference type="NCBI Taxonomy" id="2697030"/>
    <lineage>
        <taxon>Bacteria</taxon>
        <taxon>Bacillati</taxon>
        <taxon>Bacillota</taxon>
        <taxon>Clostridia</taxon>
        <taxon>Peptostreptococcales</taxon>
        <taxon>Anaerovoracaceae</taxon>
        <taxon>Aminipila</taxon>
    </lineage>
</organism>
<evidence type="ECO:0000313" key="1">
    <source>
        <dbReference type="EMBL" id="QHI73610.1"/>
    </source>
</evidence>
<evidence type="ECO:0008006" key="3">
    <source>
        <dbReference type="Google" id="ProtNLM"/>
    </source>
</evidence>
<reference evidence="1 2" key="1">
    <citation type="submission" date="2020-01" db="EMBL/GenBank/DDBJ databases">
        <title>Genomic analysis of Aminipila sp. CBA3637.</title>
        <authorList>
            <person name="Kim Y.B."/>
            <person name="Roh S.W."/>
        </authorList>
    </citation>
    <scope>NUCLEOTIDE SEQUENCE [LARGE SCALE GENOMIC DNA]</scope>
    <source>
        <strain evidence="1 2">CBA3637</strain>
    </source>
</reference>
<gene>
    <name evidence="1" type="ORF">Ami3637_15610</name>
</gene>
<keyword evidence="2" id="KW-1185">Reference proteome</keyword>
<protein>
    <recommendedName>
        <fullName evidence="3">DUF2971 domain-containing protein</fullName>
    </recommendedName>
</protein>
<proteinExistence type="predicted"/>
<name>A0A6P1MFY1_9FIRM</name>
<dbReference type="KEGG" id="amic:Ami3637_15610"/>